<evidence type="ECO:0000313" key="2">
    <source>
        <dbReference type="EMBL" id="MBD5782586.1"/>
    </source>
</evidence>
<gene>
    <name evidence="2" type="ORF">IEN85_24020</name>
</gene>
<dbReference type="AlphaFoldDB" id="A0A927FF12"/>
<comment type="caution">
    <text evidence="2">The sequence shown here is derived from an EMBL/GenBank/DDBJ whole genome shotgun (WGS) entry which is preliminary data.</text>
</comment>
<dbReference type="RefSeq" id="WP_191619657.1">
    <property type="nucleotide sequence ID" value="NZ_JACYFG010000061.1"/>
</dbReference>
<accession>A0A927FF12</accession>
<dbReference type="Gene3D" id="1.25.40.10">
    <property type="entry name" value="Tetratricopeptide repeat domain"/>
    <property type="match status" value="2"/>
</dbReference>
<evidence type="ECO:0000256" key="1">
    <source>
        <dbReference type="SAM" id="SignalP"/>
    </source>
</evidence>
<protein>
    <recommendedName>
        <fullName evidence="4">Tetratricopeptide repeat protein</fullName>
    </recommendedName>
</protein>
<reference evidence="2" key="1">
    <citation type="submission" date="2020-09" db="EMBL/GenBank/DDBJ databases">
        <title>Pelagicoccus enzymogenes sp. nov. with an EPS production, isolated from marine sediment.</title>
        <authorList>
            <person name="Feng X."/>
        </authorList>
    </citation>
    <scope>NUCLEOTIDE SEQUENCE</scope>
    <source>
        <strain evidence="2">NFK12</strain>
    </source>
</reference>
<name>A0A927FF12_9BACT</name>
<dbReference type="EMBL" id="JACYFG010000061">
    <property type="protein sequence ID" value="MBD5782586.1"/>
    <property type="molecule type" value="Genomic_DNA"/>
</dbReference>
<sequence length="891" mass="99852">MPWRVARVFVVALAGALAWGAAFAQDEAAVPVSREVPLTQAVEEVELRNLSDTYWLKGSAHRALAAGLYDLSYALAVKAKALEEKGAVDFANELVIVDSLLARTQWVEARSRLAELASRERYPKQRVDLREAMIAYAEGDTEAAAESLSTIVPSSLGVGDAAWFWFLRGWVTLLEGGREDAAELFESAQNVAAGASPALGAQIGYLVFRSMLESRTASAQTIPQLQNAMLENQGREVRFLYAQQLAVLLYDSGDRDAAIELIGENLAAIPAGMARERAQFRLLAVMAAGLGRVEGRQAMSDLIAANEFPDLMSIALQQAYSQARLEDGVGGSEIRAILDRLIAREREHALLDQALYYRAVFRFLDEEYLGAEDDAAELQRRFPSSPYRRGMLALQASSAWNRYQYRKAANRLQQMRTEFIDLQRDYRLSALIADCYLRAGLQSNTREDFRNAAEAYSTALTNVATVSQGGPLFFQLVYSRLRAGQLDLALEAIDSARLRALAGSEMVWRVQWMALREMRRVNRVAEAYERAQRAVLGESEDPLLKLRLLWLTARLSAVAGDPEYTIDWVNEIEAYVASEAMAGADQDLLNKVLASSLLSLSESHFALEEPEEAVALLERLRRDYAGYESALLSYISQARYLSNVNRTVEAQQLLVSLADEYPQHRLAPVALFEAALNAEQRGQDTYLDEATKLLQRIASDYPESDIVYQARLMQADLLRRLNKFGSAEQIYYLLENEYADHRYRYLAQMSMADTLLAQAEEDPRKFDGAVSRLELLMDLPEAPLDLRVEAGYKLGQAWRSRGEALKAKQLFWLIYDQMLVEALGIRKLGNKGRYWVSRCLFGLAELAKEEGKVDEANSFYLKVIEHRLNGVDLARARLEILEAERPVPLPN</sequence>
<keyword evidence="3" id="KW-1185">Reference proteome</keyword>
<dbReference type="Proteomes" id="UP000622317">
    <property type="component" value="Unassembled WGS sequence"/>
</dbReference>
<feature type="chain" id="PRO_5037990030" description="Tetratricopeptide repeat protein" evidence="1">
    <location>
        <begin position="25"/>
        <end position="891"/>
    </location>
</feature>
<evidence type="ECO:0000313" key="3">
    <source>
        <dbReference type="Proteomes" id="UP000622317"/>
    </source>
</evidence>
<keyword evidence="1" id="KW-0732">Signal</keyword>
<organism evidence="2 3">
    <name type="scientific">Pelagicoccus enzymogenes</name>
    <dbReference type="NCBI Taxonomy" id="2773457"/>
    <lineage>
        <taxon>Bacteria</taxon>
        <taxon>Pseudomonadati</taxon>
        <taxon>Verrucomicrobiota</taxon>
        <taxon>Opitutia</taxon>
        <taxon>Puniceicoccales</taxon>
        <taxon>Pelagicoccaceae</taxon>
        <taxon>Pelagicoccus</taxon>
    </lineage>
</organism>
<proteinExistence type="predicted"/>
<dbReference type="InterPro" id="IPR011990">
    <property type="entry name" value="TPR-like_helical_dom_sf"/>
</dbReference>
<evidence type="ECO:0008006" key="4">
    <source>
        <dbReference type="Google" id="ProtNLM"/>
    </source>
</evidence>
<feature type="signal peptide" evidence="1">
    <location>
        <begin position="1"/>
        <end position="24"/>
    </location>
</feature>